<comment type="caution">
    <text evidence="3">The sequence shown here is derived from an EMBL/GenBank/DDBJ whole genome shotgun (WGS) entry which is preliminary data.</text>
</comment>
<feature type="domain" description="Aminoglycoside phosphotransferase" evidence="2">
    <location>
        <begin position="38"/>
        <end position="250"/>
    </location>
</feature>
<dbReference type="AlphaFoldDB" id="A0A4R8UVJ1"/>
<dbReference type="EMBL" id="SOEY01000028">
    <property type="protein sequence ID" value="TFB71193.1"/>
    <property type="molecule type" value="Genomic_DNA"/>
</dbReference>
<reference evidence="3 4" key="1">
    <citation type="submission" date="2019-03" db="EMBL/GenBank/DDBJ databases">
        <title>Genomics of glacier-inhabiting Cryobacterium strains.</title>
        <authorList>
            <person name="Liu Q."/>
            <person name="Xin Y.-H."/>
        </authorList>
    </citation>
    <scope>NUCLEOTIDE SEQUENCE [LARGE SCALE GENOMIC DNA]</scope>
    <source>
        <strain evidence="3 4">HLT2-23</strain>
    </source>
</reference>
<evidence type="ECO:0000313" key="4">
    <source>
        <dbReference type="Proteomes" id="UP000298173"/>
    </source>
</evidence>
<accession>A0A4R8UVJ1</accession>
<dbReference type="Gene3D" id="3.90.1200.10">
    <property type="match status" value="1"/>
</dbReference>
<dbReference type="GO" id="GO:0016740">
    <property type="term" value="F:transferase activity"/>
    <property type="evidence" value="ECO:0007669"/>
    <property type="project" value="UniProtKB-KW"/>
</dbReference>
<dbReference type="SUPFAM" id="SSF56112">
    <property type="entry name" value="Protein kinase-like (PK-like)"/>
    <property type="match status" value="1"/>
</dbReference>
<dbReference type="Proteomes" id="UP000298173">
    <property type="component" value="Unassembled WGS sequence"/>
</dbReference>
<dbReference type="RefSeq" id="WP_134503712.1">
    <property type="nucleotide sequence ID" value="NZ_SOEY01000028.1"/>
</dbReference>
<feature type="region of interest" description="Disordered" evidence="1">
    <location>
        <begin position="347"/>
        <end position="390"/>
    </location>
</feature>
<gene>
    <name evidence="3" type="ORF">E3O06_12535</name>
</gene>
<keyword evidence="3" id="KW-0808">Transferase</keyword>
<organism evidence="3 4">
    <name type="scientific">Cryobacterium glaciale</name>
    <dbReference type="NCBI Taxonomy" id="1259145"/>
    <lineage>
        <taxon>Bacteria</taxon>
        <taxon>Bacillati</taxon>
        <taxon>Actinomycetota</taxon>
        <taxon>Actinomycetes</taxon>
        <taxon>Micrococcales</taxon>
        <taxon>Microbacteriaceae</taxon>
        <taxon>Cryobacterium</taxon>
    </lineage>
</organism>
<evidence type="ECO:0000313" key="3">
    <source>
        <dbReference type="EMBL" id="TFB71193.1"/>
    </source>
</evidence>
<dbReference type="InterPro" id="IPR002575">
    <property type="entry name" value="Aminoglycoside_PTrfase"/>
</dbReference>
<feature type="compositionally biased region" description="Polar residues" evidence="1">
    <location>
        <begin position="361"/>
        <end position="373"/>
    </location>
</feature>
<keyword evidence="4" id="KW-1185">Reference proteome</keyword>
<dbReference type="Pfam" id="PF01636">
    <property type="entry name" value="APH"/>
    <property type="match status" value="1"/>
</dbReference>
<sequence length="390" mass="41073">MARTQLTLAALATSAVPGLDVAYARKHSAGAHGLFDSALVIDKAGRALIIRVPTSQSAETEQSADLVALRALTTGNRSRLPFDVPEYVGQTPIQGTRAVVYELLAGDSFDADALTGHEGVSGSIGRAIAAIHSLPSAFIGTAGLSQQSAEQCRKDAIDLIDRAANTGYLPAALLRRWEQATDDEALWQFAPAVVHGSMSADSILITDDAVSGILGWSGLAVGDPARDLHWLLAARGDAAELALDAYSTARQGSDTHITQRAMLYAELELARWLLHGVSSHDQTIVDDAVAMLDGLVDTVHSHTQQPLSPETGPIMTVGDVENMLDHMPRAARDYDQHAAMHTDSYNFSGLTIEPDDDSESDVSGTDVSGTDVSGTGVIAPDQAASRSASE</sequence>
<dbReference type="OrthoDB" id="3239865at2"/>
<protein>
    <submittedName>
        <fullName evidence="3">Macrolide 2'-phosphotransferase</fullName>
    </submittedName>
</protein>
<dbReference type="InterPro" id="IPR011009">
    <property type="entry name" value="Kinase-like_dom_sf"/>
</dbReference>
<evidence type="ECO:0000256" key="1">
    <source>
        <dbReference type="SAM" id="MobiDB-lite"/>
    </source>
</evidence>
<name>A0A4R8UVJ1_9MICO</name>
<proteinExistence type="predicted"/>
<evidence type="ECO:0000259" key="2">
    <source>
        <dbReference type="Pfam" id="PF01636"/>
    </source>
</evidence>